<sequence>AALQSHSKKVCGFGGENKQPPHFILPRLGRSSLLLSTPSDPPIPKKSTHKTRYFGEIMSSTSTWPFGVSELTGDGPWRCKTLKTADSLVGETFGGGEIACRSTLTSEQL</sequence>
<protein>
    <submittedName>
        <fullName evidence="1">Uncharacterized protein</fullName>
    </submittedName>
</protein>
<accession>A0AAD6AF23</accession>
<feature type="non-terminal residue" evidence="1">
    <location>
        <position position="109"/>
    </location>
</feature>
<gene>
    <name evidence="1" type="ORF">JOQ06_000215</name>
</gene>
<organism evidence="1 2">
    <name type="scientific">Pogonophryne albipinna</name>
    <dbReference type="NCBI Taxonomy" id="1090488"/>
    <lineage>
        <taxon>Eukaryota</taxon>
        <taxon>Metazoa</taxon>
        <taxon>Chordata</taxon>
        <taxon>Craniata</taxon>
        <taxon>Vertebrata</taxon>
        <taxon>Euteleostomi</taxon>
        <taxon>Actinopterygii</taxon>
        <taxon>Neopterygii</taxon>
        <taxon>Teleostei</taxon>
        <taxon>Neoteleostei</taxon>
        <taxon>Acanthomorphata</taxon>
        <taxon>Eupercaria</taxon>
        <taxon>Perciformes</taxon>
        <taxon>Notothenioidei</taxon>
        <taxon>Pogonophryne</taxon>
    </lineage>
</organism>
<keyword evidence="2" id="KW-1185">Reference proteome</keyword>
<evidence type="ECO:0000313" key="1">
    <source>
        <dbReference type="EMBL" id="KAJ4923973.1"/>
    </source>
</evidence>
<proteinExistence type="predicted"/>
<dbReference type="EMBL" id="JAPTMU010000023">
    <property type="protein sequence ID" value="KAJ4923973.1"/>
    <property type="molecule type" value="Genomic_DNA"/>
</dbReference>
<dbReference type="Proteomes" id="UP001219934">
    <property type="component" value="Unassembled WGS sequence"/>
</dbReference>
<feature type="non-terminal residue" evidence="1">
    <location>
        <position position="1"/>
    </location>
</feature>
<reference evidence="1" key="1">
    <citation type="submission" date="2022-11" db="EMBL/GenBank/DDBJ databases">
        <title>Chromosome-level genome of Pogonophryne albipinna.</title>
        <authorList>
            <person name="Jo E."/>
        </authorList>
    </citation>
    <scope>NUCLEOTIDE SEQUENCE</scope>
    <source>
        <strain evidence="1">SGF0006</strain>
        <tissue evidence="1">Muscle</tissue>
    </source>
</reference>
<dbReference type="AlphaFoldDB" id="A0AAD6AF23"/>
<evidence type="ECO:0000313" key="2">
    <source>
        <dbReference type="Proteomes" id="UP001219934"/>
    </source>
</evidence>
<name>A0AAD6AF23_9TELE</name>
<comment type="caution">
    <text evidence="1">The sequence shown here is derived from an EMBL/GenBank/DDBJ whole genome shotgun (WGS) entry which is preliminary data.</text>
</comment>